<dbReference type="InterPro" id="IPR054722">
    <property type="entry name" value="PolX-like_BBD"/>
</dbReference>
<protein>
    <recommendedName>
        <fullName evidence="1">Retrovirus-related Pol polyprotein from transposon TNT 1-94-like beta-barrel domain-containing protein</fullName>
    </recommendedName>
</protein>
<dbReference type="Pfam" id="PF22936">
    <property type="entry name" value="Pol_BBD"/>
    <property type="match status" value="1"/>
</dbReference>
<evidence type="ECO:0000313" key="2">
    <source>
        <dbReference type="Proteomes" id="UP000818029"/>
    </source>
</evidence>
<reference evidence="2" key="1">
    <citation type="journal article" date="2020" name="Nat. Genet.">
        <title>Genomic diversifications of five Gossypium allopolyploid species and their impact on cotton improvement.</title>
        <authorList>
            <person name="Chen Z.J."/>
            <person name="Sreedasyam A."/>
            <person name="Ando A."/>
            <person name="Song Q."/>
            <person name="De Santiago L.M."/>
            <person name="Hulse-Kemp A.M."/>
            <person name="Ding M."/>
            <person name="Ye W."/>
            <person name="Kirkbride R.C."/>
            <person name="Jenkins J."/>
            <person name="Plott C."/>
            <person name="Lovell J."/>
            <person name="Lin Y.M."/>
            <person name="Vaughn R."/>
            <person name="Liu B."/>
            <person name="Simpson S."/>
            <person name="Scheffler B.E."/>
            <person name="Wen L."/>
            <person name="Saski C.A."/>
            <person name="Grover C.E."/>
            <person name="Hu G."/>
            <person name="Conover J.L."/>
            <person name="Carlson J.W."/>
            <person name="Shu S."/>
            <person name="Boston L.B."/>
            <person name="Williams M."/>
            <person name="Peterson D.G."/>
            <person name="McGee K."/>
            <person name="Jones D.C."/>
            <person name="Wendel J.F."/>
            <person name="Stelly D.M."/>
            <person name="Grimwood J."/>
            <person name="Schmutz J."/>
        </authorList>
    </citation>
    <scope>NUCLEOTIDE SEQUENCE [LARGE SCALE GENOMIC DNA]</scope>
    <source>
        <strain evidence="2">cv. TM-1</strain>
    </source>
</reference>
<keyword evidence="2" id="KW-1185">Reference proteome</keyword>
<dbReference type="GeneID" id="121218730"/>
<accession>A0ABM3ABX2</accession>
<evidence type="ECO:0000259" key="1">
    <source>
        <dbReference type="Pfam" id="PF22936"/>
    </source>
</evidence>
<evidence type="ECO:0000313" key="3">
    <source>
        <dbReference type="RefSeq" id="XP_040952359.1"/>
    </source>
</evidence>
<dbReference type="PANTHER" id="PTHR35317:SF31">
    <property type="entry name" value="DUF4219 DOMAIN-CONTAINING PROTEIN"/>
    <property type="match status" value="1"/>
</dbReference>
<proteinExistence type="predicted"/>
<sequence length="306" mass="34851">MACDTPKQAWDKLKEEFQRLDKTRQQQLINLRRDFENLRIKDSETIKQYADRIMAIVNNIKLLGDEFSDQRVVESHNNFTRESREEQTEWRSILRELFRLEAEKAQALAQITKCRGCKQLGHIEKVCKNKPKAQQQNLNQAQAAEDVEGQEEHVFIGSCFASSSKVSKIWLIDNGCTHHMAFDESIFKELDTSFGSKVRIGNSELLMAKGKCKAMIGTKSSNKIISVVLYVPDIDQNLLSVGQLLEKGYSFFFEGKTCLIKDTTDQVLTTVAMHDRTFIVDVNQLSARACTLRLMEQACGIGGWGM</sequence>
<feature type="domain" description="Retrovirus-related Pol polyprotein from transposon TNT 1-94-like beta-barrel" evidence="1">
    <location>
        <begin position="170"/>
        <end position="249"/>
    </location>
</feature>
<dbReference type="Proteomes" id="UP000818029">
    <property type="component" value="Chromosome D06"/>
</dbReference>
<gene>
    <name evidence="3" type="primary">LOC121218730</name>
</gene>
<dbReference type="RefSeq" id="XP_040952359.1">
    <property type="nucleotide sequence ID" value="XM_041096425.1"/>
</dbReference>
<organism evidence="2 3">
    <name type="scientific">Gossypium hirsutum</name>
    <name type="common">Upland cotton</name>
    <name type="synonym">Gossypium mexicanum</name>
    <dbReference type="NCBI Taxonomy" id="3635"/>
    <lineage>
        <taxon>Eukaryota</taxon>
        <taxon>Viridiplantae</taxon>
        <taxon>Streptophyta</taxon>
        <taxon>Embryophyta</taxon>
        <taxon>Tracheophyta</taxon>
        <taxon>Spermatophyta</taxon>
        <taxon>Magnoliopsida</taxon>
        <taxon>eudicotyledons</taxon>
        <taxon>Gunneridae</taxon>
        <taxon>Pentapetalae</taxon>
        <taxon>rosids</taxon>
        <taxon>malvids</taxon>
        <taxon>Malvales</taxon>
        <taxon>Malvaceae</taxon>
        <taxon>Malvoideae</taxon>
        <taxon>Gossypium</taxon>
    </lineage>
</organism>
<name>A0ABM3ABX2_GOSHI</name>
<dbReference type="Pfam" id="PF14223">
    <property type="entry name" value="Retrotran_gag_2"/>
    <property type="match status" value="1"/>
</dbReference>
<reference evidence="3" key="2">
    <citation type="submission" date="2025-08" db="UniProtKB">
        <authorList>
            <consortium name="RefSeq"/>
        </authorList>
    </citation>
    <scope>IDENTIFICATION</scope>
</reference>
<dbReference type="PANTHER" id="PTHR35317">
    <property type="entry name" value="OS04G0629600 PROTEIN"/>
    <property type="match status" value="1"/>
</dbReference>